<evidence type="ECO:0000313" key="1">
    <source>
        <dbReference type="EMBL" id="EME38134.1"/>
    </source>
</evidence>
<reference evidence="1 2" key="2">
    <citation type="journal article" date="2012" name="PLoS Pathog.">
        <title>Diverse lifestyles and strategies of plant pathogenesis encoded in the genomes of eighteen Dothideomycetes fungi.</title>
        <authorList>
            <person name="Ohm R.A."/>
            <person name="Feau N."/>
            <person name="Henrissat B."/>
            <person name="Schoch C.L."/>
            <person name="Horwitz B.A."/>
            <person name="Barry K.W."/>
            <person name="Condon B.J."/>
            <person name="Copeland A.C."/>
            <person name="Dhillon B."/>
            <person name="Glaser F."/>
            <person name="Hesse C.N."/>
            <person name="Kosti I."/>
            <person name="LaButti K."/>
            <person name="Lindquist E.A."/>
            <person name="Lucas S."/>
            <person name="Salamov A.A."/>
            <person name="Bradshaw R.E."/>
            <person name="Ciuffetti L."/>
            <person name="Hamelin R.C."/>
            <person name="Kema G.H.J."/>
            <person name="Lawrence C."/>
            <person name="Scott J.A."/>
            <person name="Spatafora J.W."/>
            <person name="Turgeon B.G."/>
            <person name="de Wit P.J.G.M."/>
            <person name="Zhong S."/>
            <person name="Goodwin S.B."/>
            <person name="Grigoriev I.V."/>
        </authorList>
    </citation>
    <scope>NUCLEOTIDE SEQUENCE [LARGE SCALE GENOMIC DNA]</scope>
    <source>
        <strain evidence="2">NZE10 / CBS 128990</strain>
    </source>
</reference>
<evidence type="ECO:0000313" key="2">
    <source>
        <dbReference type="Proteomes" id="UP000016933"/>
    </source>
</evidence>
<dbReference type="EMBL" id="KB446548">
    <property type="protein sequence ID" value="EME38134.1"/>
    <property type="molecule type" value="Genomic_DNA"/>
</dbReference>
<dbReference type="AlphaFoldDB" id="M2YHX5"/>
<keyword evidence="2" id="KW-1185">Reference proteome</keyword>
<dbReference type="OrthoDB" id="4789692at2759"/>
<sequence length="283" mass="32533">MRGFVPQCYRSDEAQALQKATSKRWVYTDENAKGIHQALVVANQLREEPSYTSWKRFSASLRPNAAEKSDSPADKRTLLTFCWTGISNVSDVREVHDLVSQQYSNESRCDPNIREFQESELKIGDIQSLDIIAVNASDWDHRYRPQSCFEQKVKCSLDVPDVMKRTNSACSEGIIMKPTDKHRPRLKRYSGELSAQVAKRFVAEGTQWFHQVKVEPLKTYGELRVLIATLADESGLRGRTDYVHEIVHTRQDDFGKGARVMVRHTLDRIGPELLDKKDYLRRT</sequence>
<protein>
    <submittedName>
        <fullName evidence="1">Uncharacterized protein</fullName>
    </submittedName>
</protein>
<dbReference type="HOGENOM" id="CLU_983608_0_0_1"/>
<name>M2YHX5_DOTSN</name>
<dbReference type="Proteomes" id="UP000016933">
    <property type="component" value="Unassembled WGS sequence"/>
</dbReference>
<accession>M2YHX5</accession>
<organism evidence="1 2">
    <name type="scientific">Dothistroma septosporum (strain NZE10 / CBS 128990)</name>
    <name type="common">Red band needle blight fungus</name>
    <name type="synonym">Mycosphaerella pini</name>
    <dbReference type="NCBI Taxonomy" id="675120"/>
    <lineage>
        <taxon>Eukaryota</taxon>
        <taxon>Fungi</taxon>
        <taxon>Dikarya</taxon>
        <taxon>Ascomycota</taxon>
        <taxon>Pezizomycotina</taxon>
        <taxon>Dothideomycetes</taxon>
        <taxon>Dothideomycetidae</taxon>
        <taxon>Mycosphaerellales</taxon>
        <taxon>Mycosphaerellaceae</taxon>
        <taxon>Dothistroma</taxon>
    </lineage>
</organism>
<gene>
    <name evidence="1" type="ORF">DOTSEDRAFT_29717</name>
</gene>
<dbReference type="STRING" id="675120.M2YHX5"/>
<proteinExistence type="predicted"/>
<reference evidence="2" key="1">
    <citation type="journal article" date="2012" name="PLoS Genet.">
        <title>The genomes of the fungal plant pathogens Cladosporium fulvum and Dothistroma septosporum reveal adaptation to different hosts and lifestyles but also signatures of common ancestry.</title>
        <authorList>
            <person name="de Wit P.J.G.M."/>
            <person name="van der Burgt A."/>
            <person name="Oekmen B."/>
            <person name="Stergiopoulos I."/>
            <person name="Abd-Elsalam K.A."/>
            <person name="Aerts A.L."/>
            <person name="Bahkali A.H."/>
            <person name="Beenen H.G."/>
            <person name="Chettri P."/>
            <person name="Cox M.P."/>
            <person name="Datema E."/>
            <person name="de Vries R.P."/>
            <person name="Dhillon B."/>
            <person name="Ganley A.R."/>
            <person name="Griffiths S.A."/>
            <person name="Guo Y."/>
            <person name="Hamelin R.C."/>
            <person name="Henrissat B."/>
            <person name="Kabir M.S."/>
            <person name="Jashni M.K."/>
            <person name="Kema G."/>
            <person name="Klaubauf S."/>
            <person name="Lapidus A."/>
            <person name="Levasseur A."/>
            <person name="Lindquist E."/>
            <person name="Mehrabi R."/>
            <person name="Ohm R.A."/>
            <person name="Owen T.J."/>
            <person name="Salamov A."/>
            <person name="Schwelm A."/>
            <person name="Schijlen E."/>
            <person name="Sun H."/>
            <person name="van den Burg H.A."/>
            <person name="van Ham R.C.H.J."/>
            <person name="Zhang S."/>
            <person name="Goodwin S.B."/>
            <person name="Grigoriev I.V."/>
            <person name="Collemare J."/>
            <person name="Bradshaw R.E."/>
        </authorList>
    </citation>
    <scope>NUCLEOTIDE SEQUENCE [LARGE SCALE GENOMIC DNA]</scope>
    <source>
        <strain evidence="2">NZE10 / CBS 128990</strain>
    </source>
</reference>